<dbReference type="EMBL" id="JACHIP010000024">
    <property type="protein sequence ID" value="MBB5060985.1"/>
    <property type="molecule type" value="Genomic_DNA"/>
</dbReference>
<evidence type="ECO:0000313" key="2">
    <source>
        <dbReference type="Proteomes" id="UP000540989"/>
    </source>
</evidence>
<sequence>MIEDAPAGVRAGKAAGCQVLAVASSHRLNELQEADWIIASIDQIAVSVDPETLTLNLKFPALQSCG</sequence>
<protein>
    <submittedName>
        <fullName evidence="1">Beta-phosphoglucomutase-like phosphatase (HAD superfamily)</fullName>
    </submittedName>
</protein>
<dbReference type="InterPro" id="IPR023214">
    <property type="entry name" value="HAD_sf"/>
</dbReference>
<reference evidence="1 2" key="1">
    <citation type="submission" date="2020-08" db="EMBL/GenBank/DDBJ databases">
        <title>Genomic Encyclopedia of Type Strains, Phase IV (KMG-V): Genome sequencing to study the core and pangenomes of soil and plant-associated prokaryotes.</title>
        <authorList>
            <person name="Whitman W."/>
        </authorList>
    </citation>
    <scope>NUCLEOTIDE SEQUENCE [LARGE SCALE GENOMIC DNA]</scope>
    <source>
        <strain evidence="1 2">M8UP14</strain>
    </source>
</reference>
<proteinExistence type="predicted"/>
<evidence type="ECO:0000313" key="1">
    <source>
        <dbReference type="EMBL" id="MBB5060985.1"/>
    </source>
</evidence>
<dbReference type="Proteomes" id="UP000540989">
    <property type="component" value="Unassembled WGS sequence"/>
</dbReference>
<comment type="caution">
    <text evidence="1">The sequence shown here is derived from an EMBL/GenBank/DDBJ whole genome shotgun (WGS) entry which is preliminary data.</text>
</comment>
<dbReference type="Gene3D" id="3.40.50.1000">
    <property type="entry name" value="HAD superfamily/HAD-like"/>
    <property type="match status" value="1"/>
</dbReference>
<dbReference type="InterPro" id="IPR036412">
    <property type="entry name" value="HAD-like_sf"/>
</dbReference>
<accession>A0A7W7ZJC9</accession>
<organism evidence="1 2">
    <name type="scientific">Granulicella aggregans</name>
    <dbReference type="NCBI Taxonomy" id="474949"/>
    <lineage>
        <taxon>Bacteria</taxon>
        <taxon>Pseudomonadati</taxon>
        <taxon>Acidobacteriota</taxon>
        <taxon>Terriglobia</taxon>
        <taxon>Terriglobales</taxon>
        <taxon>Acidobacteriaceae</taxon>
        <taxon>Granulicella</taxon>
    </lineage>
</organism>
<keyword evidence="2" id="KW-1185">Reference proteome</keyword>
<gene>
    <name evidence="1" type="ORF">HDF16_005721</name>
</gene>
<dbReference type="SUPFAM" id="SSF56784">
    <property type="entry name" value="HAD-like"/>
    <property type="match status" value="1"/>
</dbReference>
<dbReference type="AlphaFoldDB" id="A0A7W7ZJC9"/>
<name>A0A7W7ZJC9_9BACT</name>